<dbReference type="Pfam" id="PF01887">
    <property type="entry name" value="SAM_HAT_N"/>
    <property type="match status" value="1"/>
</dbReference>
<feature type="region of interest" description="Disordered" evidence="3">
    <location>
        <begin position="1"/>
        <end position="20"/>
    </location>
</feature>
<evidence type="ECO:0000313" key="6">
    <source>
        <dbReference type="EMBL" id="MBI4251057.1"/>
    </source>
</evidence>
<dbReference type="PANTHER" id="PTHR35092:SF1">
    <property type="entry name" value="CHLORINASE MJ1651"/>
    <property type="match status" value="1"/>
</dbReference>
<dbReference type="SUPFAM" id="SSF101852">
    <property type="entry name" value="Bacterial fluorinating enzyme, C-terminal domain"/>
    <property type="match status" value="1"/>
</dbReference>
<name>A0A932ZVN4_UNCTE</name>
<dbReference type="EMBL" id="JACQRX010000053">
    <property type="protein sequence ID" value="MBI4251057.1"/>
    <property type="molecule type" value="Genomic_DNA"/>
</dbReference>
<evidence type="ECO:0000256" key="3">
    <source>
        <dbReference type="SAM" id="MobiDB-lite"/>
    </source>
</evidence>
<evidence type="ECO:0000313" key="7">
    <source>
        <dbReference type="Proteomes" id="UP000752292"/>
    </source>
</evidence>
<comment type="similarity">
    <text evidence="2">Belongs to the SAM hydrolase / SAM-dependent halogenase family.</text>
</comment>
<dbReference type="InterPro" id="IPR002747">
    <property type="entry name" value="SAM_OH_AdoTrfase"/>
</dbReference>
<dbReference type="SUPFAM" id="SSF102522">
    <property type="entry name" value="Bacterial fluorinating enzyme, N-terminal domain"/>
    <property type="match status" value="1"/>
</dbReference>
<dbReference type="Gene3D" id="2.40.30.90">
    <property type="entry name" value="Bacterial fluorinating enzyme like"/>
    <property type="match status" value="1"/>
</dbReference>
<dbReference type="InterPro" id="IPR046469">
    <property type="entry name" value="SAM_HAT_N"/>
</dbReference>
<feature type="domain" description="S-adenosyl-l-methionine hydroxide adenosyltransferase C-terminal" evidence="5">
    <location>
        <begin position="197"/>
        <end position="288"/>
    </location>
</feature>
<gene>
    <name evidence="6" type="ORF">HY618_01230</name>
</gene>
<dbReference type="InterPro" id="IPR023228">
    <property type="entry name" value="SAM_OH_AdoTrfase_N_sf"/>
</dbReference>
<dbReference type="PANTHER" id="PTHR35092">
    <property type="entry name" value="CHLORINASE MJ1651"/>
    <property type="match status" value="1"/>
</dbReference>
<dbReference type="Pfam" id="PF20257">
    <property type="entry name" value="SAM_HAT_C"/>
    <property type="match status" value="1"/>
</dbReference>
<dbReference type="Gene3D" id="3.40.50.10790">
    <property type="entry name" value="S-adenosyl-l-methionine hydroxide adenosyltransferase, N-terminal"/>
    <property type="match status" value="1"/>
</dbReference>
<dbReference type="PIRSF" id="PIRSF006779">
    <property type="entry name" value="UCP006779"/>
    <property type="match status" value="1"/>
</dbReference>
<dbReference type="InterPro" id="IPR046470">
    <property type="entry name" value="SAM_HAT_C"/>
</dbReference>
<reference evidence="6" key="1">
    <citation type="submission" date="2020-07" db="EMBL/GenBank/DDBJ databases">
        <title>Huge and variable diversity of episymbiotic CPR bacteria and DPANN archaea in groundwater ecosystems.</title>
        <authorList>
            <person name="He C.Y."/>
            <person name="Keren R."/>
            <person name="Whittaker M."/>
            <person name="Farag I.F."/>
            <person name="Doudna J."/>
            <person name="Cate J.H.D."/>
            <person name="Banfield J.F."/>
        </authorList>
    </citation>
    <scope>NUCLEOTIDE SEQUENCE</scope>
    <source>
        <strain evidence="6">NC_groundwater_1370_Ag_S-0.2um_69_93</strain>
    </source>
</reference>
<evidence type="ECO:0000256" key="2">
    <source>
        <dbReference type="ARBA" id="ARBA00024035"/>
    </source>
</evidence>
<dbReference type="Proteomes" id="UP000752292">
    <property type="component" value="Unassembled WGS sequence"/>
</dbReference>
<proteinExistence type="inferred from homology"/>
<keyword evidence="1" id="KW-0949">S-adenosyl-L-methionine</keyword>
<evidence type="ECO:0000256" key="1">
    <source>
        <dbReference type="ARBA" id="ARBA00022691"/>
    </source>
</evidence>
<accession>A0A932ZVN4</accession>
<comment type="caution">
    <text evidence="6">The sequence shown here is derived from an EMBL/GenBank/DDBJ whole genome shotgun (WGS) entry which is preliminary data.</text>
</comment>
<dbReference type="AlphaFoldDB" id="A0A932ZVN4"/>
<organism evidence="6 7">
    <name type="scientific">Tectimicrobiota bacterium</name>
    <dbReference type="NCBI Taxonomy" id="2528274"/>
    <lineage>
        <taxon>Bacteria</taxon>
        <taxon>Pseudomonadati</taxon>
        <taxon>Nitrospinota/Tectimicrobiota group</taxon>
        <taxon>Candidatus Tectimicrobiota</taxon>
    </lineage>
</organism>
<dbReference type="InterPro" id="IPR023227">
    <property type="entry name" value="SAM_OH_AdoTrfase_C_sf"/>
</dbReference>
<protein>
    <submittedName>
        <fullName evidence="6">SAM-dependent chlorinase/fluorinase</fullName>
    </submittedName>
</protein>
<sequence>MSGTQNRPDPFDEGGADIHDEVSPRPVVTLLSDFGLDDHYVGVMKGVILAINPEVHIVDISHAIPPFDVAAGALVLASAYHYFPKGTIHVSVVDPGVGGDRRGLLAATENYYFIGPDNGSFTHIYGDPSFLWVRHLRTVEFFLEKVSTTFHGRDVFAPVAGHLSLGEPSGNFGPLIQDPVRLADARPEVGEDGSIQGEVVYVDHFGNLITNIDTAAFWEGESRAGTEEENLVPVIEACGKRIRGMSEFYGAVPPGELGAQLNSWSRMEIFVPEGNAARELGAGKGLPVRVRFERAG</sequence>
<feature type="domain" description="S-adenosyl-l-methionine hydroxide adenosyltransferase N-terminal" evidence="4">
    <location>
        <begin position="28"/>
        <end position="171"/>
    </location>
</feature>
<evidence type="ECO:0000259" key="4">
    <source>
        <dbReference type="Pfam" id="PF01887"/>
    </source>
</evidence>
<evidence type="ECO:0000259" key="5">
    <source>
        <dbReference type="Pfam" id="PF20257"/>
    </source>
</evidence>